<keyword evidence="2" id="KW-1185">Reference proteome</keyword>
<name>A0ABQ6VK75_9BACT</name>
<dbReference type="RefSeq" id="WP_152190583.1">
    <property type="nucleotide sequence ID" value="NZ_WFKI01000005.1"/>
</dbReference>
<accession>A0ABQ6VK75</accession>
<dbReference type="EMBL" id="WFKJ01000028">
    <property type="protein sequence ID" value="KAB7890085.1"/>
    <property type="molecule type" value="Genomic_DNA"/>
</dbReference>
<protein>
    <submittedName>
        <fullName evidence="1">Uncharacterized protein</fullName>
    </submittedName>
</protein>
<evidence type="ECO:0000313" key="1">
    <source>
        <dbReference type="EMBL" id="KAB7890085.1"/>
    </source>
</evidence>
<reference evidence="1 2" key="1">
    <citation type="submission" date="2019-10" db="EMBL/GenBank/DDBJ databases">
        <title>Poseidonibacter ostreae sp. nov., isolated from the gut of the Ostrea denselamellosa.</title>
        <authorList>
            <person name="Choi A."/>
        </authorList>
    </citation>
    <scope>NUCLEOTIDE SEQUENCE [LARGE SCALE GENOMIC DNA]</scope>
    <source>
        <strain evidence="1 2">SJOD-M-5</strain>
    </source>
</reference>
<evidence type="ECO:0000313" key="2">
    <source>
        <dbReference type="Proteomes" id="UP000461010"/>
    </source>
</evidence>
<sequence length="88" mass="10188">MSEKLILGPLLSVEGDNKYVVCFLSKTDLNFSIEFNNTIVKADKLTKLNNGYFYRAEYIIKSSKNPRTVKYKIINEKGILQDIHKRES</sequence>
<gene>
    <name evidence="1" type="ORF">GBG18_09615</name>
</gene>
<comment type="caution">
    <text evidence="1">The sequence shown here is derived from an EMBL/GenBank/DDBJ whole genome shotgun (WGS) entry which is preliminary data.</text>
</comment>
<organism evidence="1 2">
    <name type="scientific">Poseidonibacter ostreae</name>
    <dbReference type="NCBI Taxonomy" id="2654171"/>
    <lineage>
        <taxon>Bacteria</taxon>
        <taxon>Pseudomonadati</taxon>
        <taxon>Campylobacterota</taxon>
        <taxon>Epsilonproteobacteria</taxon>
        <taxon>Campylobacterales</taxon>
        <taxon>Arcobacteraceae</taxon>
        <taxon>Poseidonibacter</taxon>
    </lineage>
</organism>
<proteinExistence type="predicted"/>
<dbReference type="Proteomes" id="UP000461010">
    <property type="component" value="Unassembled WGS sequence"/>
</dbReference>